<protein>
    <submittedName>
        <fullName evidence="2">Quinol monooxygenase YgiN</fullName>
    </submittedName>
</protein>
<dbReference type="SUPFAM" id="SSF54909">
    <property type="entry name" value="Dimeric alpha+beta barrel"/>
    <property type="match status" value="1"/>
</dbReference>
<reference evidence="2 3" key="1">
    <citation type="submission" date="2020-07" db="EMBL/GenBank/DDBJ databases">
        <title>Sequencing the genomes of 1000 actinobacteria strains.</title>
        <authorList>
            <person name="Klenk H.-P."/>
        </authorList>
    </citation>
    <scope>NUCLEOTIDE SEQUENCE [LARGE SCALE GENOMIC DNA]</scope>
    <source>
        <strain evidence="2 3">DSM 104006</strain>
    </source>
</reference>
<keyword evidence="2" id="KW-0560">Oxidoreductase</keyword>
<dbReference type="InterPro" id="IPR011008">
    <property type="entry name" value="Dimeric_a/b-barrel"/>
</dbReference>
<evidence type="ECO:0000259" key="1">
    <source>
        <dbReference type="Pfam" id="PF03992"/>
    </source>
</evidence>
<gene>
    <name evidence="2" type="ORF">HNR02_005070</name>
</gene>
<proteinExistence type="predicted"/>
<dbReference type="Pfam" id="PF03992">
    <property type="entry name" value="ABM"/>
    <property type="match status" value="1"/>
</dbReference>
<dbReference type="Gene3D" id="3.30.70.100">
    <property type="match status" value="1"/>
</dbReference>
<comment type="caution">
    <text evidence="2">The sequence shown here is derived from an EMBL/GenBank/DDBJ whole genome shotgun (WGS) entry which is preliminary data.</text>
</comment>
<dbReference type="Proteomes" id="UP000549616">
    <property type="component" value="Unassembled WGS sequence"/>
</dbReference>
<keyword evidence="2" id="KW-0503">Monooxygenase</keyword>
<accession>A0A853BAL5</accession>
<feature type="domain" description="ABM" evidence="1">
    <location>
        <begin position="22"/>
        <end position="67"/>
    </location>
</feature>
<dbReference type="GO" id="GO:0004497">
    <property type="term" value="F:monooxygenase activity"/>
    <property type="evidence" value="ECO:0007669"/>
    <property type="project" value="UniProtKB-KW"/>
</dbReference>
<name>A0A853BAL5_9PSEU</name>
<dbReference type="RefSeq" id="WP_179775592.1">
    <property type="nucleotide sequence ID" value="NZ_JACCFK010000001.1"/>
</dbReference>
<organism evidence="2 3">
    <name type="scientific">Amycolatopsis endophytica</name>
    <dbReference type="NCBI Taxonomy" id="860233"/>
    <lineage>
        <taxon>Bacteria</taxon>
        <taxon>Bacillati</taxon>
        <taxon>Actinomycetota</taxon>
        <taxon>Actinomycetes</taxon>
        <taxon>Pseudonocardiales</taxon>
        <taxon>Pseudonocardiaceae</taxon>
        <taxon>Amycolatopsis</taxon>
    </lineage>
</organism>
<dbReference type="AlphaFoldDB" id="A0A853BAL5"/>
<keyword evidence="3" id="KW-1185">Reference proteome</keyword>
<dbReference type="InterPro" id="IPR007138">
    <property type="entry name" value="ABM_dom"/>
</dbReference>
<evidence type="ECO:0000313" key="3">
    <source>
        <dbReference type="Proteomes" id="UP000549616"/>
    </source>
</evidence>
<sequence length="115" mass="13313">MSEFTTTTMINPITVTGDPVRFREIIDLIVAYMSEQDGFVRLRFFQSHRHSDKYYMLAEWRDLEAHQVAADRRSPEVLGWFAELKELTEVAPDFFATLAAREPEPLTHGTQAPPR</sequence>
<evidence type="ECO:0000313" key="2">
    <source>
        <dbReference type="EMBL" id="NYI91747.1"/>
    </source>
</evidence>
<dbReference type="EMBL" id="JACCFK010000001">
    <property type="protein sequence ID" value="NYI91747.1"/>
    <property type="molecule type" value="Genomic_DNA"/>
</dbReference>